<dbReference type="EMBL" id="CP013065">
    <property type="protein sequence ID" value="ALM13037.1"/>
    <property type="molecule type" value="Genomic_DNA"/>
</dbReference>
<accession>A0A0S1SNC5</accession>
<evidence type="ECO:0000313" key="2">
    <source>
        <dbReference type="Proteomes" id="UP000069135"/>
    </source>
</evidence>
<name>A0A0S1SUG3_9BACT</name>
<sequence length="94" mass="10396">MELQRSGIMILSMNVEGNVGSVDVLLPEGMAHIGLESQLNALIGRCAVTPERHKKGNGERKCCRVNIRLDCMAEKTTLDITRILRSLQCEVLDC</sequence>
<dbReference type="Proteomes" id="UP000069135">
    <property type="component" value="Chromosome"/>
</dbReference>
<protein>
    <submittedName>
        <fullName evidence="1">Uncharacterized protein</fullName>
    </submittedName>
</protein>
<reference evidence="1 2" key="2">
    <citation type="journal article" date="2016" name="PeerJ">
        <title>Analysis of five complete genome sequences for members of the class Peribacteria in the recently recognized Peregrinibacteria bacterial phylum.</title>
        <authorList>
            <person name="Anantharaman K."/>
            <person name="Brown C.T."/>
            <person name="Burstein D."/>
            <person name="Castelle C.J."/>
            <person name="Probst A.J."/>
            <person name="Thomas B.C."/>
            <person name="Williams K.H."/>
            <person name="Banfield J.F."/>
        </authorList>
    </citation>
    <scope>NUCLEOTIDE SEQUENCE [LARGE SCALE GENOMIC DNA]</scope>
    <source>
        <strain evidence="1">RIFOXYD1_FULL_PER-ii_59_16</strain>
    </source>
</reference>
<accession>A0A0S1SAT2</accession>
<proteinExistence type="predicted"/>
<evidence type="ECO:0000313" key="1">
    <source>
        <dbReference type="EMBL" id="ALM13037.1"/>
    </source>
</evidence>
<organism evidence="1 2">
    <name type="scientific">Candidatus Peribacter riflensis</name>
    <dbReference type="NCBI Taxonomy" id="1735162"/>
    <lineage>
        <taxon>Bacteria</taxon>
        <taxon>Candidatus Peregrinibacteriota</taxon>
        <taxon>Candidatus Peribacteria</taxon>
        <taxon>Candidatus Peribacterales</taxon>
        <taxon>Candidatus Peribacteraceae</taxon>
        <taxon>Candidatus Peribacter</taxon>
    </lineage>
</organism>
<accession>A0A0S1SUG3</accession>
<dbReference type="STRING" id="1735162.PeribacterB2_0339"/>
<reference evidence="2" key="1">
    <citation type="submission" date="2015-10" db="EMBL/GenBank/DDBJ databases">
        <title>Analysis of five complete genome sequences for members of the class Peribacteria in the recently recognized Peregrinibacteria bacterial phylum.</title>
        <authorList>
            <person name="Anantharaman K."/>
            <person name="Brown C.T."/>
            <person name="Burstein D."/>
            <person name="Castelle C.J."/>
            <person name="Probst A.J."/>
            <person name="Thomas B.C."/>
            <person name="Williams K.H."/>
            <person name="Banfield J.F."/>
        </authorList>
    </citation>
    <scope>NUCLEOTIDE SEQUENCE [LARGE SCALE GENOMIC DNA]</scope>
</reference>
<dbReference type="AlphaFoldDB" id="A0A0S1SUG3"/>
<gene>
    <name evidence="1" type="ORF">PeribacterD1_0339</name>
</gene>
<accession>A0A0S1SUR9</accession>
<dbReference type="KEGG" id="prf:PeribacterA2_0339"/>
<accession>A0A0S1SLU3</accession>